<dbReference type="InterPro" id="IPR015946">
    <property type="entry name" value="KH_dom-like_a/b"/>
</dbReference>
<reference evidence="1" key="1">
    <citation type="submission" date="2020-02" db="EMBL/GenBank/DDBJ databases">
        <authorList>
            <person name="Meier V. D."/>
        </authorList>
    </citation>
    <scope>NUCLEOTIDE SEQUENCE</scope>
    <source>
        <strain evidence="1">AVDCRST_MAG33</strain>
    </source>
</reference>
<name>A0A6J4UVD7_9BACT</name>
<dbReference type="InterPro" id="IPR003718">
    <property type="entry name" value="OsmC/Ohr_fam"/>
</dbReference>
<dbReference type="AlphaFoldDB" id="A0A6J4UVD7"/>
<sequence>MADYLARVSSQPETPFTFDVAVREHRFTTGRSTAAPGESAGPGPFELVASGLGACTGINIQSFAKREHLPLEGFDIQVRFHNAGDKEHPRWQVQTDIALHGPLDDGQRAAILASAEQCAVRRMILGQTEIHEQLVDAIDAPVTLAAV</sequence>
<organism evidence="1">
    <name type="scientific">uncultured Thermomicrobiales bacterium</name>
    <dbReference type="NCBI Taxonomy" id="1645740"/>
    <lineage>
        <taxon>Bacteria</taxon>
        <taxon>Pseudomonadati</taxon>
        <taxon>Thermomicrobiota</taxon>
        <taxon>Thermomicrobia</taxon>
        <taxon>Thermomicrobiales</taxon>
        <taxon>environmental samples</taxon>
    </lineage>
</organism>
<dbReference type="PANTHER" id="PTHR39624">
    <property type="entry name" value="PROTEIN INVOLVED IN RIMO-MEDIATED BETA-METHYLTHIOLATION OF RIBOSOMAL PROTEIN S12 YCAO"/>
    <property type="match status" value="1"/>
</dbReference>
<proteinExistence type="predicted"/>
<gene>
    <name evidence="1" type="ORF">AVDCRST_MAG33-1665</name>
</gene>
<dbReference type="Gene3D" id="3.30.300.20">
    <property type="match status" value="1"/>
</dbReference>
<dbReference type="Pfam" id="PF02566">
    <property type="entry name" value="OsmC"/>
    <property type="match status" value="1"/>
</dbReference>
<evidence type="ECO:0000313" key="1">
    <source>
        <dbReference type="EMBL" id="CAA9560995.1"/>
    </source>
</evidence>
<accession>A0A6J4UVD7</accession>
<dbReference type="SUPFAM" id="SSF82784">
    <property type="entry name" value="OsmC-like"/>
    <property type="match status" value="1"/>
</dbReference>
<dbReference type="InterPro" id="IPR036102">
    <property type="entry name" value="OsmC/Ohrsf"/>
</dbReference>
<protein>
    <submittedName>
        <fullName evidence="1">Uncharacterized protein</fullName>
    </submittedName>
</protein>
<dbReference type="EMBL" id="CADCWK010000171">
    <property type="protein sequence ID" value="CAA9560995.1"/>
    <property type="molecule type" value="Genomic_DNA"/>
</dbReference>
<dbReference type="PANTHER" id="PTHR39624:SF2">
    <property type="entry name" value="OSMC-LIKE PROTEIN"/>
    <property type="match status" value="1"/>
</dbReference>